<dbReference type="SUPFAM" id="SSF53448">
    <property type="entry name" value="Nucleotide-diphospho-sugar transferases"/>
    <property type="match status" value="1"/>
</dbReference>
<dbReference type="KEGG" id="pte:PTT_12466"/>
<gene>
    <name evidence="1" type="ORF">PTT_12466</name>
</gene>
<dbReference type="eggNOG" id="KOG1950">
    <property type="taxonomic scope" value="Eukaryota"/>
</dbReference>
<dbReference type="HOGENOM" id="CLU_455712_0_0_1"/>
<evidence type="ECO:0000313" key="1">
    <source>
        <dbReference type="EMBL" id="EFQ90847.1"/>
    </source>
</evidence>
<name>E3RTV4_PYRTT</name>
<dbReference type="InterPro" id="IPR002495">
    <property type="entry name" value="Glyco_trans_8"/>
</dbReference>
<sequence length="599" mass="66466">MPDQQHPISKNAYVTLLTRPSYLAGALLLAYTLTKHSPTTPLIITYTPSTLPASSITALQREAAHSNIILHPVEHLRLPESQTAHGMVAERFIDTWTKLRVFDLWELENGRFERLCWLDADMMIFSDPSPLVFGEQQDAYLKGGDGMRVMAVHTCVCNLDGDSWAPAEWNKANCGMSRLESSDQVATVGKEGDGQCYTLRNFNSGTFCWRPSREIAQFVKDRFEELGPERLRAMKFPDQDFLNEAFDGRWGSLSWKTNALKTWRYWHTNFWKDDEVAVLHYIVDKPWAARVDEQGKAGYLGKDGETHAWWWDEFARWQEERKGQGEHELLETAGMYAAGEGSEVSEEMRAIGGGAQDFAKKWEGKEGGNKVGGENMHSITILAISAAVALAAPAKLDNNANAITSRDLISQPQAVELEMGRKYTYNEIAAIWAKKPVQTWLQKPAPAKELPTGDTITNVAVTGEFNCIAGGFIVGSMAAEMKLYPSATNTGDAKVIWQNIDNVDGFAAGNTTVIGHQASGQQSTTNVAHHDFCRPFRHRICTYHLESTFVVDVDGGHQKISGSSATEPVVTENCVNLKPGDVAECPKPGTAKCMVQDWE</sequence>
<proteinExistence type="predicted"/>
<dbReference type="STRING" id="861557.E3RTV4"/>
<evidence type="ECO:0008006" key="3">
    <source>
        <dbReference type="Google" id="ProtNLM"/>
    </source>
</evidence>
<dbReference type="Pfam" id="PF01501">
    <property type="entry name" value="Glyco_transf_8"/>
    <property type="match status" value="1"/>
</dbReference>
<dbReference type="GO" id="GO:0016757">
    <property type="term" value="F:glycosyltransferase activity"/>
    <property type="evidence" value="ECO:0007669"/>
    <property type="project" value="InterPro"/>
</dbReference>
<dbReference type="Gene3D" id="3.90.550.10">
    <property type="entry name" value="Spore Coat Polysaccharide Biosynthesis Protein SpsA, Chain A"/>
    <property type="match status" value="1"/>
</dbReference>
<dbReference type="PANTHER" id="PTHR11183">
    <property type="entry name" value="GLYCOGENIN SUBFAMILY MEMBER"/>
    <property type="match status" value="1"/>
</dbReference>
<dbReference type="EMBL" id="GL535037">
    <property type="protein sequence ID" value="EFQ90847.1"/>
    <property type="molecule type" value="Genomic_DNA"/>
</dbReference>
<dbReference type="AlphaFoldDB" id="E3RTV4"/>
<dbReference type="Proteomes" id="UP000001067">
    <property type="component" value="Unassembled WGS sequence"/>
</dbReference>
<evidence type="ECO:0000313" key="2">
    <source>
        <dbReference type="Proteomes" id="UP000001067"/>
    </source>
</evidence>
<dbReference type="InterPro" id="IPR050587">
    <property type="entry name" value="GNT1/Glycosyltrans_8"/>
</dbReference>
<keyword evidence="2" id="KW-1185">Reference proteome</keyword>
<reference evidence="1 2" key="1">
    <citation type="journal article" date="2010" name="Genome Biol.">
        <title>A first genome assembly of the barley fungal pathogen Pyrenophora teres f. teres.</title>
        <authorList>
            <person name="Ellwood S.R."/>
            <person name="Liu Z."/>
            <person name="Syme R.A."/>
            <person name="Lai Z."/>
            <person name="Hane J.K."/>
            <person name="Keiper F."/>
            <person name="Moffat C.S."/>
            <person name="Oliver R.P."/>
            <person name="Friesen T.L."/>
        </authorList>
    </citation>
    <scope>NUCLEOTIDE SEQUENCE [LARGE SCALE GENOMIC DNA]</scope>
    <source>
        <strain evidence="1 2">0-1</strain>
    </source>
</reference>
<protein>
    <recommendedName>
        <fullName evidence="3">Glycosyltransferase family 8 protein</fullName>
    </recommendedName>
</protein>
<dbReference type="OrthoDB" id="2014201at2759"/>
<organism evidence="2">
    <name type="scientific">Pyrenophora teres f. teres (strain 0-1)</name>
    <name type="common">Barley net blotch fungus</name>
    <name type="synonym">Drechslera teres f. teres</name>
    <dbReference type="NCBI Taxonomy" id="861557"/>
    <lineage>
        <taxon>Eukaryota</taxon>
        <taxon>Fungi</taxon>
        <taxon>Dikarya</taxon>
        <taxon>Ascomycota</taxon>
        <taxon>Pezizomycotina</taxon>
        <taxon>Dothideomycetes</taxon>
        <taxon>Pleosporomycetidae</taxon>
        <taxon>Pleosporales</taxon>
        <taxon>Pleosporineae</taxon>
        <taxon>Pleosporaceae</taxon>
        <taxon>Pyrenophora</taxon>
    </lineage>
</organism>
<dbReference type="InterPro" id="IPR029044">
    <property type="entry name" value="Nucleotide-diphossugar_trans"/>
</dbReference>
<accession>E3RTV4</accession>